<organism evidence="2 3">
    <name type="scientific">Iphiclides podalirius</name>
    <name type="common">scarce swallowtail</name>
    <dbReference type="NCBI Taxonomy" id="110791"/>
    <lineage>
        <taxon>Eukaryota</taxon>
        <taxon>Metazoa</taxon>
        <taxon>Ecdysozoa</taxon>
        <taxon>Arthropoda</taxon>
        <taxon>Hexapoda</taxon>
        <taxon>Insecta</taxon>
        <taxon>Pterygota</taxon>
        <taxon>Neoptera</taxon>
        <taxon>Endopterygota</taxon>
        <taxon>Lepidoptera</taxon>
        <taxon>Glossata</taxon>
        <taxon>Ditrysia</taxon>
        <taxon>Papilionoidea</taxon>
        <taxon>Papilionidae</taxon>
        <taxon>Papilioninae</taxon>
        <taxon>Iphiclides</taxon>
    </lineage>
</organism>
<sequence>MRMRTGPEQDVIYMFYAKLRKINNLGGSWQGIWGHKVRTCTPPTRNSSGRATALGNRHQQGGNHPGVGAYPGSCFRQN</sequence>
<reference evidence="2" key="1">
    <citation type="submission" date="2022-03" db="EMBL/GenBank/DDBJ databases">
        <authorList>
            <person name="Martin H S."/>
        </authorList>
    </citation>
    <scope>NUCLEOTIDE SEQUENCE</scope>
</reference>
<feature type="compositionally biased region" description="Polar residues" evidence="1">
    <location>
        <begin position="41"/>
        <end position="50"/>
    </location>
</feature>
<dbReference type="Proteomes" id="UP000837857">
    <property type="component" value="Chromosome 1"/>
</dbReference>
<evidence type="ECO:0000313" key="2">
    <source>
        <dbReference type="EMBL" id="CAH2035765.1"/>
    </source>
</evidence>
<feature type="region of interest" description="Disordered" evidence="1">
    <location>
        <begin position="41"/>
        <end position="78"/>
    </location>
</feature>
<evidence type="ECO:0000256" key="1">
    <source>
        <dbReference type="SAM" id="MobiDB-lite"/>
    </source>
</evidence>
<dbReference type="EMBL" id="OW152813">
    <property type="protein sequence ID" value="CAH2035765.1"/>
    <property type="molecule type" value="Genomic_DNA"/>
</dbReference>
<keyword evidence="3" id="KW-1185">Reference proteome</keyword>
<feature type="non-terminal residue" evidence="2">
    <location>
        <position position="1"/>
    </location>
</feature>
<protein>
    <submittedName>
        <fullName evidence="2">Uncharacterized protein</fullName>
    </submittedName>
</protein>
<gene>
    <name evidence="2" type="ORF">IPOD504_LOCUS693</name>
</gene>
<evidence type="ECO:0000313" key="3">
    <source>
        <dbReference type="Proteomes" id="UP000837857"/>
    </source>
</evidence>
<accession>A0ABN8HLB9</accession>
<name>A0ABN8HLB9_9NEOP</name>
<proteinExistence type="predicted"/>